<evidence type="ECO:0000256" key="6">
    <source>
        <dbReference type="ARBA" id="ARBA00023136"/>
    </source>
</evidence>
<gene>
    <name evidence="11" type="ORF">IAR55_002706</name>
</gene>
<keyword evidence="6 10" id="KW-0472">Membrane</keyword>
<dbReference type="KEGG" id="kne:92179964"/>
<accession>A0AAW0YZA1</accession>
<feature type="transmembrane region" description="Helical" evidence="10">
    <location>
        <begin position="96"/>
        <end position="114"/>
    </location>
</feature>
<protein>
    <recommendedName>
        <fullName evidence="13">Dihydroceramidase</fullName>
    </recommendedName>
</protein>
<feature type="binding site" evidence="7">
    <location>
        <position position="26"/>
    </location>
    <ligand>
        <name>Ca(2+)</name>
        <dbReference type="ChEBI" id="CHEBI:29108"/>
    </ligand>
</feature>
<feature type="binding site" evidence="7">
    <location>
        <position position="28"/>
    </location>
    <ligand>
        <name>Ca(2+)</name>
        <dbReference type="ChEBI" id="CHEBI:29108"/>
    </ligand>
</feature>
<keyword evidence="8" id="KW-0862">Zinc</keyword>
<dbReference type="RefSeq" id="XP_066803320.1">
    <property type="nucleotide sequence ID" value="XM_066945819.1"/>
</dbReference>
<evidence type="ECO:0000256" key="8">
    <source>
        <dbReference type="PIRSR" id="PIRSR608901-2"/>
    </source>
</evidence>
<organism evidence="11 12">
    <name type="scientific">Kwoniella newhampshirensis</name>
    <dbReference type="NCBI Taxonomy" id="1651941"/>
    <lineage>
        <taxon>Eukaryota</taxon>
        <taxon>Fungi</taxon>
        <taxon>Dikarya</taxon>
        <taxon>Basidiomycota</taxon>
        <taxon>Agaricomycotina</taxon>
        <taxon>Tremellomycetes</taxon>
        <taxon>Tremellales</taxon>
        <taxon>Cryptococcaceae</taxon>
        <taxon>Kwoniella</taxon>
    </lineage>
</organism>
<feature type="transmembrane region" description="Helical" evidence="10">
    <location>
        <begin position="230"/>
        <end position="254"/>
    </location>
</feature>
<evidence type="ECO:0000256" key="2">
    <source>
        <dbReference type="ARBA" id="ARBA00009780"/>
    </source>
</evidence>
<dbReference type="Proteomes" id="UP001388673">
    <property type="component" value="Unassembled WGS sequence"/>
</dbReference>
<feature type="binding site" evidence="7">
    <location>
        <position position="30"/>
    </location>
    <ligand>
        <name>Ca(2+)</name>
        <dbReference type="ChEBI" id="CHEBI:29108"/>
    </ligand>
</feature>
<dbReference type="GO" id="GO:0005789">
    <property type="term" value="C:endoplasmic reticulum membrane"/>
    <property type="evidence" value="ECO:0007669"/>
    <property type="project" value="TreeGrafter"/>
</dbReference>
<feature type="transmembrane region" description="Helical" evidence="10">
    <location>
        <begin position="126"/>
        <end position="145"/>
    </location>
</feature>
<evidence type="ECO:0000256" key="1">
    <source>
        <dbReference type="ARBA" id="ARBA00004141"/>
    </source>
</evidence>
<dbReference type="Pfam" id="PF05875">
    <property type="entry name" value="Ceramidase"/>
    <property type="match status" value="1"/>
</dbReference>
<proteinExistence type="inferred from homology"/>
<dbReference type="GO" id="GO:0046514">
    <property type="term" value="P:ceramide catabolic process"/>
    <property type="evidence" value="ECO:0007669"/>
    <property type="project" value="TreeGrafter"/>
</dbReference>
<comment type="caution">
    <text evidence="11">The sequence shown here is derived from an EMBL/GenBank/DDBJ whole genome shotgun (WGS) entry which is preliminary data.</text>
</comment>
<feature type="compositionally biased region" description="Basic residues" evidence="9">
    <location>
        <begin position="355"/>
        <end position="365"/>
    </location>
</feature>
<evidence type="ECO:0000313" key="11">
    <source>
        <dbReference type="EMBL" id="KAK8858479.1"/>
    </source>
</evidence>
<evidence type="ECO:0008006" key="13">
    <source>
        <dbReference type="Google" id="ProtNLM"/>
    </source>
</evidence>
<feature type="transmembrane region" description="Helical" evidence="10">
    <location>
        <begin position="36"/>
        <end position="58"/>
    </location>
</feature>
<keyword evidence="7" id="KW-0479">Metal-binding</keyword>
<feature type="transmembrane region" description="Helical" evidence="10">
    <location>
        <begin position="70"/>
        <end position="90"/>
    </location>
</feature>
<keyword evidence="7" id="KW-0106">Calcium</keyword>
<feature type="transmembrane region" description="Helical" evidence="10">
    <location>
        <begin position="184"/>
        <end position="204"/>
    </location>
</feature>
<dbReference type="PANTHER" id="PTHR46187">
    <property type="entry name" value="ALKALINE CERAMIDASE 3"/>
    <property type="match status" value="1"/>
</dbReference>
<evidence type="ECO:0000256" key="5">
    <source>
        <dbReference type="ARBA" id="ARBA00022989"/>
    </source>
</evidence>
<reference evidence="11 12" key="1">
    <citation type="journal article" date="2024" name="bioRxiv">
        <title>Comparative genomics of Cryptococcus and Kwoniella reveals pathogenesis evolution and contrasting karyotype dynamics via intercentromeric recombination or chromosome fusion.</title>
        <authorList>
            <person name="Coelho M.A."/>
            <person name="David-Palma M."/>
            <person name="Shea T."/>
            <person name="Bowers K."/>
            <person name="McGinley-Smith S."/>
            <person name="Mohammad A.W."/>
            <person name="Gnirke A."/>
            <person name="Yurkov A.M."/>
            <person name="Nowrousian M."/>
            <person name="Sun S."/>
            <person name="Cuomo C.A."/>
            <person name="Heitman J."/>
        </authorList>
    </citation>
    <scope>NUCLEOTIDE SEQUENCE [LARGE SCALE GENOMIC DNA]</scope>
    <source>
        <strain evidence="11 12">CBS 13917</strain>
    </source>
</reference>
<dbReference type="PANTHER" id="PTHR46187:SF3">
    <property type="entry name" value="ALKALINE CERAMIDASE 3"/>
    <property type="match status" value="1"/>
</dbReference>
<dbReference type="GO" id="GO:0046513">
    <property type="term" value="P:ceramide biosynthetic process"/>
    <property type="evidence" value="ECO:0007669"/>
    <property type="project" value="TreeGrafter"/>
</dbReference>
<feature type="transmembrane region" description="Helical" evidence="10">
    <location>
        <begin position="151"/>
        <end position="172"/>
    </location>
</feature>
<comment type="subcellular location">
    <subcellularLocation>
        <location evidence="1">Membrane</location>
        <topology evidence="1">Multi-pass membrane protein</topology>
    </subcellularLocation>
</comment>
<sequence>MGAFDSLRGDQITSGYWGEHTSTIDWCELNYVHSPYIAETINTLTNLPSILLGIYGAWATFQRGLPPRYALCYLGLTLIGIGSFGFHASLKWEWQLMDELPMIYVVSLAGYFVLDTNPGWEPRFGLWGPLVLLAWDIFVTVSYTYLPNPVYHQVAFAIIILSTTFRTVYLIYKFPSSSPLRGMMGRTMAFGVATFVLGFAIWNVDNIFCDQLRKIREIVGFWGFLVEGHAYWHLMTCYGSYLIFTASVLLHLSLKDDIDSYTFKEKAWFPFVERVKKGSAVNGKADGHSDGYVNGNGFSNGLANGNGPSNGHAHGMMNAHSNDVSNGNGHSNGHSNGSANGHSNGYSNGVAEKKLHPRRIKKLDQ</sequence>
<dbReference type="GO" id="GO:0016811">
    <property type="term" value="F:hydrolase activity, acting on carbon-nitrogen (but not peptide) bonds, in linear amides"/>
    <property type="evidence" value="ECO:0007669"/>
    <property type="project" value="InterPro"/>
</dbReference>
<dbReference type="EMBL" id="JBCAWK010000005">
    <property type="protein sequence ID" value="KAK8858479.1"/>
    <property type="molecule type" value="Genomic_DNA"/>
</dbReference>
<feature type="region of interest" description="Disordered" evidence="9">
    <location>
        <begin position="303"/>
        <end position="365"/>
    </location>
</feature>
<evidence type="ECO:0000313" key="12">
    <source>
        <dbReference type="Proteomes" id="UP001388673"/>
    </source>
</evidence>
<dbReference type="GO" id="GO:0046872">
    <property type="term" value="F:metal ion binding"/>
    <property type="evidence" value="ECO:0007669"/>
    <property type="project" value="UniProtKB-KW"/>
</dbReference>
<comment type="similarity">
    <text evidence="2">Belongs to the alkaline ceramidase family.</text>
</comment>
<feature type="binding site" evidence="7">
    <location>
        <position position="25"/>
    </location>
    <ligand>
        <name>Ca(2+)</name>
        <dbReference type="ChEBI" id="CHEBI:29108"/>
    </ligand>
</feature>
<keyword evidence="5 10" id="KW-1133">Transmembrane helix</keyword>
<keyword evidence="3 10" id="KW-0812">Transmembrane</keyword>
<keyword evidence="12" id="KW-1185">Reference proteome</keyword>
<feature type="binding site" evidence="8">
    <location>
        <position position="87"/>
    </location>
    <ligand>
        <name>Zn(2+)</name>
        <dbReference type="ChEBI" id="CHEBI:29105"/>
        <note>catalytic</note>
    </ligand>
</feature>
<comment type="cofactor">
    <cofactor evidence="8">
        <name>Zn(2+)</name>
        <dbReference type="ChEBI" id="CHEBI:29105"/>
    </cofactor>
</comment>
<feature type="binding site" evidence="8">
    <location>
        <position position="229"/>
    </location>
    <ligand>
        <name>Zn(2+)</name>
        <dbReference type="ChEBI" id="CHEBI:29105"/>
        <note>catalytic</note>
    </ligand>
</feature>
<dbReference type="InterPro" id="IPR008901">
    <property type="entry name" value="ACER"/>
</dbReference>
<evidence type="ECO:0000256" key="10">
    <source>
        <dbReference type="SAM" id="Phobius"/>
    </source>
</evidence>
<keyword evidence="4" id="KW-0378">Hydrolase</keyword>
<evidence type="ECO:0000256" key="9">
    <source>
        <dbReference type="SAM" id="MobiDB-lite"/>
    </source>
</evidence>
<evidence type="ECO:0000256" key="4">
    <source>
        <dbReference type="ARBA" id="ARBA00022801"/>
    </source>
</evidence>
<dbReference type="GeneID" id="92179964"/>
<name>A0AAW0YZA1_9TREE</name>
<feature type="compositionally biased region" description="Low complexity" evidence="9">
    <location>
        <begin position="320"/>
        <end position="349"/>
    </location>
</feature>
<feature type="binding site" evidence="7">
    <location>
        <position position="39"/>
    </location>
    <ligand>
        <name>Ca(2+)</name>
        <dbReference type="ChEBI" id="CHEBI:29108"/>
    </ligand>
</feature>
<evidence type="ECO:0000256" key="7">
    <source>
        <dbReference type="PIRSR" id="PIRSR608901-1"/>
    </source>
</evidence>
<feature type="binding site" evidence="8">
    <location>
        <position position="233"/>
    </location>
    <ligand>
        <name>Zn(2+)</name>
        <dbReference type="ChEBI" id="CHEBI:29105"/>
        <note>catalytic</note>
    </ligand>
</feature>
<dbReference type="AlphaFoldDB" id="A0AAW0YZA1"/>
<evidence type="ECO:0000256" key="3">
    <source>
        <dbReference type="ARBA" id="ARBA00022692"/>
    </source>
</evidence>